<comment type="caution">
    <text evidence="1">The sequence shown here is derived from an EMBL/GenBank/DDBJ whole genome shotgun (WGS) entry which is preliminary data.</text>
</comment>
<dbReference type="RefSeq" id="WP_009582393.1">
    <property type="nucleotide sequence ID" value="NZ_AMZN01000081.1"/>
</dbReference>
<proteinExistence type="predicted"/>
<accession>L8JP15</accession>
<dbReference type="Pfam" id="PF14902">
    <property type="entry name" value="DUF4494"/>
    <property type="match status" value="1"/>
</dbReference>
<dbReference type="STRING" id="1237149.C900_05305"/>
<dbReference type="Proteomes" id="UP000011135">
    <property type="component" value="Unassembled WGS sequence"/>
</dbReference>
<name>L8JP15_9BACT</name>
<dbReference type="AlphaFoldDB" id="L8JP15"/>
<protein>
    <recommendedName>
        <fullName evidence="3">DUF4494 domain-containing protein</fullName>
    </recommendedName>
</protein>
<sequence>MNTWYSCKIKHNKEGEDGLLKQVTEAFLVDAVSYTDAETRINEIAARDISGEFAVTNITKTNIAEVINYEDEETWFKCKVTYSTVDGDSEKEMKINTYILVCALHVKQAFERIEKHFEGMLVPYDIPSITLTNFIEVYPYIKDEIPANLKPLAEVEAEDGE</sequence>
<gene>
    <name evidence="1" type="ORF">C900_05305</name>
</gene>
<dbReference type="InterPro" id="IPR027848">
    <property type="entry name" value="DUF4494"/>
</dbReference>
<evidence type="ECO:0008006" key="3">
    <source>
        <dbReference type="Google" id="ProtNLM"/>
    </source>
</evidence>
<dbReference type="PATRIC" id="fig|1237149.3.peg.4686"/>
<dbReference type="OrthoDB" id="954784at2"/>
<dbReference type="EMBL" id="AMZN01000081">
    <property type="protein sequence ID" value="ELR69234.1"/>
    <property type="molecule type" value="Genomic_DNA"/>
</dbReference>
<keyword evidence="2" id="KW-1185">Reference proteome</keyword>
<organism evidence="1 2">
    <name type="scientific">Fulvivirga imtechensis AK7</name>
    <dbReference type="NCBI Taxonomy" id="1237149"/>
    <lineage>
        <taxon>Bacteria</taxon>
        <taxon>Pseudomonadati</taxon>
        <taxon>Bacteroidota</taxon>
        <taxon>Cytophagia</taxon>
        <taxon>Cytophagales</taxon>
        <taxon>Fulvivirgaceae</taxon>
        <taxon>Fulvivirga</taxon>
    </lineage>
</organism>
<evidence type="ECO:0000313" key="1">
    <source>
        <dbReference type="EMBL" id="ELR69234.1"/>
    </source>
</evidence>
<reference evidence="1 2" key="1">
    <citation type="submission" date="2012-12" db="EMBL/GenBank/DDBJ databases">
        <title>Genome assembly of Fulvivirga imtechensis AK7.</title>
        <authorList>
            <person name="Nupur N."/>
            <person name="Khatri I."/>
            <person name="Kumar R."/>
            <person name="Subramanian S."/>
            <person name="Pinnaka A."/>
        </authorList>
    </citation>
    <scope>NUCLEOTIDE SEQUENCE [LARGE SCALE GENOMIC DNA]</scope>
    <source>
        <strain evidence="1 2">AK7</strain>
    </source>
</reference>
<dbReference type="eggNOG" id="ENOG502ZVB7">
    <property type="taxonomic scope" value="Bacteria"/>
</dbReference>
<evidence type="ECO:0000313" key="2">
    <source>
        <dbReference type="Proteomes" id="UP000011135"/>
    </source>
</evidence>